<evidence type="ECO:0000259" key="2">
    <source>
        <dbReference type="Pfam" id="PF08450"/>
    </source>
</evidence>
<gene>
    <name evidence="3" type="ORF">ACFOLC_05820</name>
</gene>
<evidence type="ECO:0000256" key="1">
    <source>
        <dbReference type="ARBA" id="ARBA00008853"/>
    </source>
</evidence>
<reference evidence="4" key="1">
    <citation type="journal article" date="2019" name="Int. J. Syst. Evol. Microbiol.">
        <title>The Global Catalogue of Microorganisms (GCM) 10K type strain sequencing project: providing services to taxonomists for standard genome sequencing and annotation.</title>
        <authorList>
            <consortium name="The Broad Institute Genomics Platform"/>
            <consortium name="The Broad Institute Genome Sequencing Center for Infectious Disease"/>
            <person name="Wu L."/>
            <person name="Ma J."/>
        </authorList>
    </citation>
    <scope>NUCLEOTIDE SEQUENCE [LARGE SCALE GENOMIC DNA]</scope>
    <source>
        <strain evidence="4">KCTC 42875</strain>
    </source>
</reference>
<comment type="caution">
    <text evidence="3">The sequence shown here is derived from an EMBL/GenBank/DDBJ whole genome shotgun (WGS) entry which is preliminary data.</text>
</comment>
<proteinExistence type="inferred from homology"/>
<dbReference type="Pfam" id="PF08450">
    <property type="entry name" value="SGL"/>
    <property type="match status" value="1"/>
</dbReference>
<evidence type="ECO:0000313" key="3">
    <source>
        <dbReference type="EMBL" id="MFC3550530.1"/>
    </source>
</evidence>
<dbReference type="PRINTS" id="PR01790">
    <property type="entry name" value="SMP30FAMILY"/>
</dbReference>
<feature type="domain" description="SMP-30/Gluconolactonase/LRE-like region" evidence="2">
    <location>
        <begin position="14"/>
        <end position="262"/>
    </location>
</feature>
<keyword evidence="4" id="KW-1185">Reference proteome</keyword>
<dbReference type="PANTHER" id="PTHR10907:SF47">
    <property type="entry name" value="REGUCALCIN"/>
    <property type="match status" value="1"/>
</dbReference>
<keyword evidence="3" id="KW-0378">Hydrolase</keyword>
<dbReference type="InterPro" id="IPR011042">
    <property type="entry name" value="6-blade_b-propeller_TolB-like"/>
</dbReference>
<dbReference type="EC" id="3.1.1.99" evidence="3"/>
<dbReference type="EMBL" id="JBHRXK010000002">
    <property type="protein sequence ID" value="MFC3550530.1"/>
    <property type="molecule type" value="Genomic_DNA"/>
</dbReference>
<dbReference type="SUPFAM" id="SSF63829">
    <property type="entry name" value="Calcium-dependent phosphotriesterase"/>
    <property type="match status" value="1"/>
</dbReference>
<organism evidence="3 4">
    <name type="scientific">Lysobacter cavernae</name>
    <dbReference type="NCBI Taxonomy" id="1685901"/>
    <lineage>
        <taxon>Bacteria</taxon>
        <taxon>Pseudomonadati</taxon>
        <taxon>Pseudomonadota</taxon>
        <taxon>Gammaproteobacteria</taxon>
        <taxon>Lysobacterales</taxon>
        <taxon>Lysobacteraceae</taxon>
        <taxon>Lysobacter</taxon>
    </lineage>
</organism>
<dbReference type="RefSeq" id="WP_386758285.1">
    <property type="nucleotide sequence ID" value="NZ_JBHRXK010000002.1"/>
</dbReference>
<dbReference type="PANTHER" id="PTHR10907">
    <property type="entry name" value="REGUCALCIN"/>
    <property type="match status" value="1"/>
</dbReference>
<dbReference type="InterPro" id="IPR013658">
    <property type="entry name" value="SGL"/>
</dbReference>
<comment type="similarity">
    <text evidence="1">Belongs to the SMP-30/CGR1 family.</text>
</comment>
<name>A0ABV7RLY0_9GAMM</name>
<dbReference type="InterPro" id="IPR005511">
    <property type="entry name" value="SMP-30"/>
</dbReference>
<dbReference type="Gene3D" id="2.120.10.30">
    <property type="entry name" value="TolB, C-terminal domain"/>
    <property type="match status" value="1"/>
</dbReference>
<evidence type="ECO:0000313" key="4">
    <source>
        <dbReference type="Proteomes" id="UP001595740"/>
    </source>
</evidence>
<accession>A0ABV7RLY0</accession>
<sequence>MTTATLAIDSRNQLGEGILWCDRARALWWVDITGARLWRHHPGSGDARSWPMPQPLACIALTDSGRLLLGLAKGLHLTDIDMTTPPVDGSTLSLQPLAEIEADNSHTRLNDGRADRFGGFVFGTKNERGDAAKTGAFYRWHPQHGLHALALPGAWIPNSIGFSPDGRTMYFCDSPERRILYCDYDERGAASSPRLFATIDAPGEPDGCTVDAEGHPWSAQWAAGRVVRYRPDGTIERIVSVPVENPSCCALADDALYITSAREGMSEAALSQSPQAGGVFVAALERAFGLPESRVAL</sequence>
<protein>
    <submittedName>
        <fullName evidence="3">SMP-30/gluconolactonase/LRE family protein</fullName>
        <ecNumber evidence="3">3.1.1.99</ecNumber>
    </submittedName>
</protein>
<dbReference type="Proteomes" id="UP001595740">
    <property type="component" value="Unassembled WGS sequence"/>
</dbReference>
<dbReference type="GO" id="GO:0016787">
    <property type="term" value="F:hydrolase activity"/>
    <property type="evidence" value="ECO:0007669"/>
    <property type="project" value="UniProtKB-KW"/>
</dbReference>